<protein>
    <recommendedName>
        <fullName evidence="8">Cytochrome c domain-containing protein</fullName>
    </recommendedName>
</protein>
<keyword evidence="5 6" id="KW-0408">Iron</keyword>
<evidence type="ECO:0000259" key="8">
    <source>
        <dbReference type="PROSITE" id="PS51007"/>
    </source>
</evidence>
<keyword evidence="2 6" id="KW-0349">Heme</keyword>
<evidence type="ECO:0000256" key="4">
    <source>
        <dbReference type="ARBA" id="ARBA00022982"/>
    </source>
</evidence>
<evidence type="ECO:0000256" key="2">
    <source>
        <dbReference type="ARBA" id="ARBA00022617"/>
    </source>
</evidence>
<evidence type="ECO:0000313" key="9">
    <source>
        <dbReference type="EMBL" id="GAA4086086.1"/>
    </source>
</evidence>
<gene>
    <name evidence="9" type="ORF">GCM10022392_03770</name>
</gene>
<reference evidence="10" key="1">
    <citation type="journal article" date="2019" name="Int. J. Syst. Evol. Microbiol.">
        <title>The Global Catalogue of Microorganisms (GCM) 10K type strain sequencing project: providing services to taxonomists for standard genome sequencing and annotation.</title>
        <authorList>
            <consortium name="The Broad Institute Genomics Platform"/>
            <consortium name="The Broad Institute Genome Sequencing Center for Infectious Disease"/>
            <person name="Wu L."/>
            <person name="Ma J."/>
        </authorList>
    </citation>
    <scope>NUCLEOTIDE SEQUENCE [LARGE SCALE GENOMIC DNA]</scope>
    <source>
        <strain evidence="10">JCM 17085</strain>
    </source>
</reference>
<dbReference type="InterPro" id="IPR036909">
    <property type="entry name" value="Cyt_c-like_dom_sf"/>
</dbReference>
<organism evidence="9 10">
    <name type="scientific">Mucilaginibacter panaciglaebae</name>
    <dbReference type="NCBI Taxonomy" id="502331"/>
    <lineage>
        <taxon>Bacteria</taxon>
        <taxon>Pseudomonadati</taxon>
        <taxon>Bacteroidota</taxon>
        <taxon>Sphingobacteriia</taxon>
        <taxon>Sphingobacteriales</taxon>
        <taxon>Sphingobacteriaceae</taxon>
        <taxon>Mucilaginibacter</taxon>
    </lineage>
</organism>
<evidence type="ECO:0000256" key="6">
    <source>
        <dbReference type="PROSITE-ProRule" id="PRU00433"/>
    </source>
</evidence>
<dbReference type="Gene3D" id="1.10.760.10">
    <property type="entry name" value="Cytochrome c-like domain"/>
    <property type="match status" value="1"/>
</dbReference>
<evidence type="ECO:0000313" key="10">
    <source>
        <dbReference type="Proteomes" id="UP001500841"/>
    </source>
</evidence>
<dbReference type="PROSITE" id="PS51007">
    <property type="entry name" value="CYTC"/>
    <property type="match status" value="1"/>
</dbReference>
<dbReference type="EMBL" id="BAABCV010000001">
    <property type="protein sequence ID" value="GAA4086086.1"/>
    <property type="molecule type" value="Genomic_DNA"/>
</dbReference>
<feature type="chain" id="PRO_5046808914" description="Cytochrome c domain-containing protein" evidence="7">
    <location>
        <begin position="23"/>
        <end position="136"/>
    </location>
</feature>
<accession>A0ABP7WCW3</accession>
<keyword evidence="7" id="KW-0732">Signal</keyword>
<evidence type="ECO:0000256" key="5">
    <source>
        <dbReference type="ARBA" id="ARBA00023004"/>
    </source>
</evidence>
<keyword evidence="3 6" id="KW-0479">Metal-binding</keyword>
<feature type="domain" description="Cytochrome c" evidence="8">
    <location>
        <begin position="51"/>
        <end position="136"/>
    </location>
</feature>
<name>A0ABP7WCW3_9SPHI</name>
<dbReference type="PRINTS" id="PR00606">
    <property type="entry name" value="CYTCHROMECID"/>
</dbReference>
<sequence length="136" mass="14602">MKKIAILTTVFFTMFAVSTSFAQKVVKKTTTKKTTVVKKTTPAAAGKVSAVTLEQGKQLLTKNDCLSCHKVDVKNVGPAYKDVAKKYPATAANYEKLTQKVIAGGSGVWGDVPMSAHPSVPPADIKKMVQYILSLK</sequence>
<proteinExistence type="predicted"/>
<keyword evidence="10" id="KW-1185">Reference proteome</keyword>
<comment type="caution">
    <text evidence="9">The sequence shown here is derived from an EMBL/GenBank/DDBJ whole genome shotgun (WGS) entry which is preliminary data.</text>
</comment>
<dbReference type="SUPFAM" id="SSF46626">
    <property type="entry name" value="Cytochrome c"/>
    <property type="match status" value="1"/>
</dbReference>
<evidence type="ECO:0000256" key="7">
    <source>
        <dbReference type="SAM" id="SignalP"/>
    </source>
</evidence>
<evidence type="ECO:0000256" key="3">
    <source>
        <dbReference type="ARBA" id="ARBA00022723"/>
    </source>
</evidence>
<dbReference type="RefSeq" id="WP_345100731.1">
    <property type="nucleotide sequence ID" value="NZ_BAABCV010000001.1"/>
</dbReference>
<dbReference type="Pfam" id="PF00034">
    <property type="entry name" value="Cytochrom_C"/>
    <property type="match status" value="1"/>
</dbReference>
<dbReference type="InterPro" id="IPR002324">
    <property type="entry name" value="Cyt_c_ID"/>
</dbReference>
<dbReference type="InterPro" id="IPR009056">
    <property type="entry name" value="Cyt_c-like_dom"/>
</dbReference>
<keyword evidence="4" id="KW-0249">Electron transport</keyword>
<evidence type="ECO:0000256" key="1">
    <source>
        <dbReference type="ARBA" id="ARBA00022448"/>
    </source>
</evidence>
<dbReference type="Proteomes" id="UP001500841">
    <property type="component" value="Unassembled WGS sequence"/>
</dbReference>
<feature type="signal peptide" evidence="7">
    <location>
        <begin position="1"/>
        <end position="22"/>
    </location>
</feature>
<keyword evidence="1" id="KW-0813">Transport</keyword>